<dbReference type="SMART" id="SM00420">
    <property type="entry name" value="HTH_DEOR"/>
    <property type="match status" value="1"/>
</dbReference>
<evidence type="ECO:0000256" key="3">
    <source>
        <dbReference type="ARBA" id="ARBA00023015"/>
    </source>
</evidence>
<dbReference type="PATRIC" id="fig|1303.76.peg.1494"/>
<dbReference type="Pfam" id="PF08220">
    <property type="entry name" value="HTH_DeoR"/>
    <property type="match status" value="1"/>
</dbReference>
<dbReference type="GO" id="GO:0016740">
    <property type="term" value="F:transferase activity"/>
    <property type="evidence" value="ECO:0007669"/>
    <property type="project" value="UniProtKB-KW"/>
</dbReference>
<name>A0A139M8C3_STROR</name>
<reference evidence="7 8" key="1">
    <citation type="submission" date="2016-01" db="EMBL/GenBank/DDBJ databases">
        <title>Highly variable Streptococcus oralis are common among viridans streptococci isolated from primates.</title>
        <authorList>
            <person name="Denapaite D."/>
            <person name="Rieger M."/>
            <person name="Koendgen S."/>
            <person name="Brueckner R."/>
            <person name="Ochigava I."/>
            <person name="Kappeler P."/>
            <person name="Maetz-Rensing K."/>
            <person name="Leendertz F."/>
            <person name="Hakenbeck R."/>
        </authorList>
    </citation>
    <scope>NUCLEOTIDE SEQUENCE [LARGE SCALE GENOMIC DNA]</scope>
    <source>
        <strain evidence="7 8">DD05</strain>
    </source>
</reference>
<feature type="domain" description="HTH deoR-type" evidence="6">
    <location>
        <begin position="3"/>
        <end position="58"/>
    </location>
</feature>
<dbReference type="RefSeq" id="WP_061418452.1">
    <property type="nucleotide sequence ID" value="NZ_KQ969038.1"/>
</dbReference>
<dbReference type="SUPFAM" id="SSF100950">
    <property type="entry name" value="NagB/RpiA/CoA transferase-like"/>
    <property type="match status" value="1"/>
</dbReference>
<dbReference type="InterPro" id="IPR014036">
    <property type="entry name" value="DeoR-like_C"/>
</dbReference>
<evidence type="ECO:0000259" key="6">
    <source>
        <dbReference type="PROSITE" id="PS51000"/>
    </source>
</evidence>
<dbReference type="InterPro" id="IPR037171">
    <property type="entry name" value="NagB/RpiA_transferase-like"/>
</dbReference>
<dbReference type="InterPro" id="IPR036388">
    <property type="entry name" value="WH-like_DNA-bd_sf"/>
</dbReference>
<gene>
    <name evidence="7" type="ORF">SORDD05_01436</name>
</gene>
<sequence>MKKNERIKFILDTVNVKGYVSIQELAQHLNVSNMTIRRYLTELEEKDELIKVHGGAESKLVQNEKSQFEKQSLYMNEKKEIADIASHFIKPGETIFIGSGTTLEQLAYKIDEEDIRVVTNSWPVFVILNQKNFKELVLVGGTYRERTGAFVGKTAFNCLESMNFTKAFISCNAIYGTNISTFTESAGDIQTAALNKAQEKFLLVDHSKFNKIDFYQFYNLEDINYLITDHNIEEKTIAKYSQFVKILSSKTIDSLF</sequence>
<evidence type="ECO:0000256" key="5">
    <source>
        <dbReference type="ARBA" id="ARBA00024937"/>
    </source>
</evidence>
<dbReference type="PANTHER" id="PTHR30363">
    <property type="entry name" value="HTH-TYPE TRANSCRIPTIONAL REGULATOR SRLR-RELATED"/>
    <property type="match status" value="1"/>
</dbReference>
<dbReference type="Gene3D" id="3.40.50.1360">
    <property type="match status" value="1"/>
</dbReference>
<dbReference type="Pfam" id="PF00455">
    <property type="entry name" value="DeoRC"/>
    <property type="match status" value="1"/>
</dbReference>
<dbReference type="PANTHER" id="PTHR30363:SF4">
    <property type="entry name" value="GLYCEROL-3-PHOSPHATE REGULON REPRESSOR"/>
    <property type="match status" value="1"/>
</dbReference>
<evidence type="ECO:0000256" key="2">
    <source>
        <dbReference type="ARBA" id="ARBA00022491"/>
    </source>
</evidence>
<dbReference type="InterPro" id="IPR001034">
    <property type="entry name" value="DeoR_HTH"/>
</dbReference>
<protein>
    <recommendedName>
        <fullName evidence="1">Lactose phosphotransferase system repressor</fullName>
    </recommendedName>
</protein>
<dbReference type="InterPro" id="IPR036390">
    <property type="entry name" value="WH_DNA-bd_sf"/>
</dbReference>
<dbReference type="PRINTS" id="PR00037">
    <property type="entry name" value="HTHLACR"/>
</dbReference>
<keyword evidence="7" id="KW-0808">Transferase</keyword>
<comment type="caution">
    <text evidence="7">The sequence shown here is derived from an EMBL/GenBank/DDBJ whole genome shotgun (WGS) entry which is preliminary data.</text>
</comment>
<dbReference type="Gene3D" id="1.10.10.10">
    <property type="entry name" value="Winged helix-like DNA-binding domain superfamily/Winged helix DNA-binding domain"/>
    <property type="match status" value="1"/>
</dbReference>
<keyword evidence="4" id="KW-0804">Transcription</keyword>
<keyword evidence="3" id="KW-0805">Transcription regulation</keyword>
<evidence type="ECO:0000256" key="1">
    <source>
        <dbReference type="ARBA" id="ARBA00021390"/>
    </source>
</evidence>
<dbReference type="InterPro" id="IPR050313">
    <property type="entry name" value="Carb_Metab_HTH_regulators"/>
</dbReference>
<organism evidence="7 8">
    <name type="scientific">Streptococcus oralis</name>
    <dbReference type="NCBI Taxonomy" id="1303"/>
    <lineage>
        <taxon>Bacteria</taxon>
        <taxon>Bacillati</taxon>
        <taxon>Bacillota</taxon>
        <taxon>Bacilli</taxon>
        <taxon>Lactobacillales</taxon>
        <taxon>Streptococcaceae</taxon>
        <taxon>Streptococcus</taxon>
    </lineage>
</organism>
<dbReference type="EMBL" id="LQOG01000032">
    <property type="protein sequence ID" value="KXT59929.1"/>
    <property type="molecule type" value="Genomic_DNA"/>
</dbReference>
<evidence type="ECO:0000313" key="8">
    <source>
        <dbReference type="Proteomes" id="UP000070541"/>
    </source>
</evidence>
<dbReference type="SMART" id="SM01134">
    <property type="entry name" value="DeoRC"/>
    <property type="match status" value="1"/>
</dbReference>
<dbReference type="GO" id="GO:0003700">
    <property type="term" value="F:DNA-binding transcription factor activity"/>
    <property type="evidence" value="ECO:0007669"/>
    <property type="project" value="InterPro"/>
</dbReference>
<dbReference type="Proteomes" id="UP000070541">
    <property type="component" value="Unassembled WGS sequence"/>
</dbReference>
<dbReference type="PROSITE" id="PS51000">
    <property type="entry name" value="HTH_DEOR_2"/>
    <property type="match status" value="1"/>
</dbReference>
<comment type="function">
    <text evidence="5">Repressor of the lactose catabolism operon. Galactose-6-phosphate is the inducer.</text>
</comment>
<keyword evidence="2" id="KW-0678">Repressor</keyword>
<dbReference type="AlphaFoldDB" id="A0A139M8C3"/>
<evidence type="ECO:0000256" key="4">
    <source>
        <dbReference type="ARBA" id="ARBA00023163"/>
    </source>
</evidence>
<proteinExistence type="predicted"/>
<dbReference type="SUPFAM" id="SSF46785">
    <property type="entry name" value="Winged helix' DNA-binding domain"/>
    <property type="match status" value="1"/>
</dbReference>
<accession>A0A139M8C3</accession>
<evidence type="ECO:0000313" key="7">
    <source>
        <dbReference type="EMBL" id="KXT59929.1"/>
    </source>
</evidence>